<feature type="transmembrane region" description="Helical" evidence="6">
    <location>
        <begin position="285"/>
        <end position="302"/>
    </location>
</feature>
<dbReference type="GO" id="GO:0003954">
    <property type="term" value="F:NADH dehydrogenase activity"/>
    <property type="evidence" value="ECO:0007669"/>
    <property type="project" value="TreeGrafter"/>
</dbReference>
<evidence type="ECO:0000256" key="3">
    <source>
        <dbReference type="ARBA" id="ARBA00022989"/>
    </source>
</evidence>
<dbReference type="InterPro" id="IPR001750">
    <property type="entry name" value="ND/Mrp_TM"/>
</dbReference>
<keyword evidence="3 6" id="KW-1133">Transmembrane helix</keyword>
<feature type="transmembrane region" description="Helical" evidence="6">
    <location>
        <begin position="149"/>
        <end position="167"/>
    </location>
</feature>
<protein>
    <submittedName>
        <fullName evidence="9">NADH ubiquinone/plastoquinone complex subunit</fullName>
    </submittedName>
</protein>
<keyword evidence="9" id="KW-0830">Ubiquinone</keyword>
<gene>
    <name evidence="9" type="ORF">MCNOR_0850</name>
</gene>
<proteinExistence type="predicted"/>
<feature type="transmembrane region" description="Helical" evidence="6">
    <location>
        <begin position="322"/>
        <end position="342"/>
    </location>
</feature>
<organism evidence="9 10">
    <name type="scientific">Methylococcus capsulatus</name>
    <dbReference type="NCBI Taxonomy" id="414"/>
    <lineage>
        <taxon>Bacteria</taxon>
        <taxon>Pseudomonadati</taxon>
        <taxon>Pseudomonadota</taxon>
        <taxon>Gammaproteobacteria</taxon>
        <taxon>Methylococcales</taxon>
        <taxon>Methylococcaceae</taxon>
        <taxon>Methylococcus</taxon>
    </lineage>
</organism>
<dbReference type="InterPro" id="IPR003945">
    <property type="entry name" value="NU5C-like"/>
</dbReference>
<dbReference type="Pfam" id="PF00361">
    <property type="entry name" value="Proton_antipo_M"/>
    <property type="match status" value="1"/>
</dbReference>
<dbReference type="GO" id="GO:0015990">
    <property type="term" value="P:electron transport coupled proton transport"/>
    <property type="evidence" value="ECO:0007669"/>
    <property type="project" value="TreeGrafter"/>
</dbReference>
<feature type="transmembrane region" description="Helical" evidence="6">
    <location>
        <begin position="93"/>
        <end position="113"/>
    </location>
</feature>
<dbReference type="PRINTS" id="PR01434">
    <property type="entry name" value="NADHDHGNASE5"/>
</dbReference>
<feature type="transmembrane region" description="Helical" evidence="6">
    <location>
        <begin position="179"/>
        <end position="200"/>
    </location>
</feature>
<evidence type="ECO:0000313" key="9">
    <source>
        <dbReference type="EMBL" id="CAI8761806.1"/>
    </source>
</evidence>
<dbReference type="GO" id="GO:0008137">
    <property type="term" value="F:NADH dehydrogenase (ubiquinone) activity"/>
    <property type="evidence" value="ECO:0007669"/>
    <property type="project" value="InterPro"/>
</dbReference>
<feature type="transmembrane region" description="Helical" evidence="6">
    <location>
        <begin position="257"/>
        <end position="273"/>
    </location>
</feature>
<sequence length="521" mass="56132">MASLEKAAVLIPMLPAAAAFCIAAGIALGRLEGESCERVSARIALAALGASGLLALLLLVLGSAGILDARTVLGTWLASADYRVLLSLQLDRLSSGLSVLIALMAYLVAHFSIDYMHRERGFHRFFLVLSLFTGAMQLLVLAGNPVLTFFGWELAGVCSYLLIAYAYDRPVAAGNATRAFLTNRVGDAGLVLAIALSFAWTGQLEWSRLLAGLARLSPEKQNLVAACFLVAAFAKSAQVPFSPWLARAMEGPTPSSTLFYGALMIHAGVYLVLRLEPLFAQAEAVSALMAAAGLATALYGYFCGLSQTDVKSALAFSTLAQVGLMFLACGLGFWQLAFWHLFAHAVVRGHQFLAAPGLMHALSGQPPRPLPAWLAKSRRGYAASLNRFWLEPAVDRACVLPVQRLADDFDAFDRRVLDRLLDAPVPAVQALAALANWEERRIGVPLGAEAERQIGGLPAWIVARTADVLHWFEDRLVLRGVGLDLWRAGRRLGRALQRLEALLAEPRYVCLVLLISLFAVG</sequence>
<feature type="domain" description="NADH:quinone oxidoreductase/Mrp antiporter transmembrane" evidence="7">
    <location>
        <begin position="144"/>
        <end position="360"/>
    </location>
</feature>
<evidence type="ECO:0000313" key="10">
    <source>
        <dbReference type="Proteomes" id="UP001158598"/>
    </source>
</evidence>
<dbReference type="GO" id="GO:0016020">
    <property type="term" value="C:membrane"/>
    <property type="evidence" value="ECO:0007669"/>
    <property type="project" value="UniProtKB-SubCell"/>
</dbReference>
<accession>A0AA35UY57</accession>
<feature type="transmembrane region" description="Helical" evidence="6">
    <location>
        <begin position="43"/>
        <end position="67"/>
    </location>
</feature>
<keyword evidence="2 5" id="KW-0812">Transmembrane</keyword>
<evidence type="ECO:0000259" key="8">
    <source>
        <dbReference type="Pfam" id="PF00662"/>
    </source>
</evidence>
<dbReference type="AlphaFoldDB" id="A0AA35UY57"/>
<evidence type="ECO:0000256" key="4">
    <source>
        <dbReference type="ARBA" id="ARBA00023136"/>
    </source>
</evidence>
<evidence type="ECO:0000256" key="1">
    <source>
        <dbReference type="ARBA" id="ARBA00004127"/>
    </source>
</evidence>
<dbReference type="GO" id="GO:0012505">
    <property type="term" value="C:endomembrane system"/>
    <property type="evidence" value="ECO:0007669"/>
    <property type="project" value="UniProtKB-SubCell"/>
</dbReference>
<feature type="transmembrane region" description="Helical" evidence="6">
    <location>
        <begin position="12"/>
        <end position="31"/>
    </location>
</feature>
<keyword evidence="4 6" id="KW-0472">Membrane</keyword>
<dbReference type="Proteomes" id="UP001158598">
    <property type="component" value="Chromosome"/>
</dbReference>
<comment type="subcellular location">
    <subcellularLocation>
        <location evidence="1">Endomembrane system</location>
        <topology evidence="1">Multi-pass membrane protein</topology>
    </subcellularLocation>
    <subcellularLocation>
        <location evidence="5">Membrane</location>
        <topology evidence="5">Multi-pass membrane protein</topology>
    </subcellularLocation>
</comment>
<dbReference type="Pfam" id="PF00662">
    <property type="entry name" value="Proton_antipo_N"/>
    <property type="match status" value="1"/>
</dbReference>
<reference evidence="9" key="1">
    <citation type="submission" date="2023-03" db="EMBL/GenBank/DDBJ databases">
        <authorList>
            <person name="Pearce D."/>
        </authorList>
    </citation>
    <scope>NUCLEOTIDE SEQUENCE</scope>
    <source>
        <strain evidence="9">Mc</strain>
    </source>
</reference>
<evidence type="ECO:0000256" key="2">
    <source>
        <dbReference type="ARBA" id="ARBA00022692"/>
    </source>
</evidence>
<dbReference type="PANTHER" id="PTHR42829:SF2">
    <property type="entry name" value="NADH-UBIQUINONE OXIDOREDUCTASE CHAIN 5"/>
    <property type="match status" value="1"/>
</dbReference>
<name>A0AA35UY57_METCP</name>
<evidence type="ECO:0000256" key="5">
    <source>
        <dbReference type="RuleBase" id="RU000320"/>
    </source>
</evidence>
<dbReference type="GO" id="GO:0042773">
    <property type="term" value="P:ATP synthesis coupled electron transport"/>
    <property type="evidence" value="ECO:0007669"/>
    <property type="project" value="InterPro"/>
</dbReference>
<dbReference type="InterPro" id="IPR001516">
    <property type="entry name" value="Proton_antipo_N"/>
</dbReference>
<evidence type="ECO:0000256" key="6">
    <source>
        <dbReference type="SAM" id="Phobius"/>
    </source>
</evidence>
<feature type="transmembrane region" description="Helical" evidence="6">
    <location>
        <begin position="125"/>
        <end position="143"/>
    </location>
</feature>
<dbReference type="PANTHER" id="PTHR42829">
    <property type="entry name" value="NADH-UBIQUINONE OXIDOREDUCTASE CHAIN 5"/>
    <property type="match status" value="1"/>
</dbReference>
<dbReference type="EMBL" id="OX458332">
    <property type="protein sequence ID" value="CAI8761806.1"/>
    <property type="molecule type" value="Genomic_DNA"/>
</dbReference>
<feature type="domain" description="NADH-Ubiquinone oxidoreductase (complex I) chain 5 N-terminal" evidence="8">
    <location>
        <begin position="76"/>
        <end position="126"/>
    </location>
</feature>
<evidence type="ECO:0000259" key="7">
    <source>
        <dbReference type="Pfam" id="PF00361"/>
    </source>
</evidence>